<dbReference type="PANTHER" id="PTHR43366">
    <property type="entry name" value="PYRUVATE SYNTHASE SUBUNIT PORC"/>
    <property type="match status" value="1"/>
</dbReference>
<dbReference type="SUPFAM" id="SSF53323">
    <property type="entry name" value="Pyruvate-ferredoxin oxidoreductase, PFOR, domain III"/>
    <property type="match status" value="1"/>
</dbReference>
<evidence type="ECO:0000313" key="3">
    <source>
        <dbReference type="EMBL" id="MBR7825636.1"/>
    </source>
</evidence>
<dbReference type="InterPro" id="IPR002869">
    <property type="entry name" value="Pyrv_flavodox_OxRed_cen"/>
</dbReference>
<dbReference type="AlphaFoldDB" id="A0A941E5S1"/>
<evidence type="ECO:0000259" key="2">
    <source>
        <dbReference type="Pfam" id="PF01558"/>
    </source>
</evidence>
<dbReference type="NCBIfam" id="TIGR02175">
    <property type="entry name" value="PorC_KorC"/>
    <property type="match status" value="1"/>
</dbReference>
<accession>A0A941E5S1</accession>
<gene>
    <name evidence="3" type="ORF">KDK95_04905</name>
</gene>
<feature type="domain" description="Pyruvate/ketoisovalerate oxidoreductase catalytic" evidence="2">
    <location>
        <begin position="10"/>
        <end position="171"/>
    </location>
</feature>
<dbReference type="InterPro" id="IPR011894">
    <property type="entry name" value="PorC_KorC"/>
</dbReference>
<dbReference type="GO" id="GO:0016625">
    <property type="term" value="F:oxidoreductase activity, acting on the aldehyde or oxo group of donors, iron-sulfur protein as acceptor"/>
    <property type="evidence" value="ECO:0007669"/>
    <property type="project" value="InterPro"/>
</dbReference>
<proteinExistence type="predicted"/>
<dbReference type="Proteomes" id="UP000676325">
    <property type="component" value="Unassembled WGS sequence"/>
</dbReference>
<organism evidence="3 4">
    <name type="scientific">Actinospica acidithermotolerans</name>
    <dbReference type="NCBI Taxonomy" id="2828514"/>
    <lineage>
        <taxon>Bacteria</taxon>
        <taxon>Bacillati</taxon>
        <taxon>Actinomycetota</taxon>
        <taxon>Actinomycetes</taxon>
        <taxon>Catenulisporales</taxon>
        <taxon>Actinospicaceae</taxon>
        <taxon>Actinospica</taxon>
    </lineage>
</organism>
<evidence type="ECO:0000313" key="4">
    <source>
        <dbReference type="Proteomes" id="UP000676325"/>
    </source>
</evidence>
<protein>
    <submittedName>
        <fullName evidence="3">2-oxoacid:acceptor oxidoreductase family protein</fullName>
    </submittedName>
</protein>
<dbReference type="Gene3D" id="3.40.920.10">
    <property type="entry name" value="Pyruvate-ferredoxin oxidoreductase, PFOR, domain III"/>
    <property type="match status" value="1"/>
</dbReference>
<dbReference type="InterPro" id="IPR019752">
    <property type="entry name" value="Pyrv/ketoisovalerate_OxRed_cat"/>
</dbReference>
<keyword evidence="1" id="KW-0560">Oxidoreductase</keyword>
<sequence length="200" mass="20929">MYRIRVHGRGGQGVVTAAELIAWAAIYDGRYALAFPSFGSERTGAPVEAYCSIGDAPIRSREPVEAPDAVLVLDATLLNRPRIFTGLRPGGLVLVDSTAPLAVPGVPQLRTVPAARIALARTGRAMANVPMLGAFAAASGIVSLEAVHTAVGKRFSGPVSQANRDAVDEAYTYLTEAAREADEVDAPNATTASREVHHVA</sequence>
<comment type="caution">
    <text evidence="3">The sequence shown here is derived from an EMBL/GenBank/DDBJ whole genome shotgun (WGS) entry which is preliminary data.</text>
</comment>
<dbReference type="Pfam" id="PF01558">
    <property type="entry name" value="POR"/>
    <property type="match status" value="1"/>
</dbReference>
<keyword evidence="4" id="KW-1185">Reference proteome</keyword>
<dbReference type="RefSeq" id="WP_212516790.1">
    <property type="nucleotide sequence ID" value="NZ_JAGSOH010000007.1"/>
</dbReference>
<dbReference type="InterPro" id="IPR051626">
    <property type="entry name" value="Oxidoreductase_gamma_subunit"/>
</dbReference>
<reference evidence="3" key="1">
    <citation type="submission" date="2021-04" db="EMBL/GenBank/DDBJ databases">
        <title>Genome based classification of Actinospica acidithermotolerans sp. nov., an actinobacterium isolated from an Indonesian hot spring.</title>
        <authorList>
            <person name="Kusuma A.B."/>
            <person name="Putra K.E."/>
            <person name="Nafisah S."/>
            <person name="Loh J."/>
            <person name="Nouioui I."/>
            <person name="Goodfellow M."/>
        </authorList>
    </citation>
    <scope>NUCLEOTIDE SEQUENCE</scope>
    <source>
        <strain evidence="3">MGRD01-02</strain>
    </source>
</reference>
<dbReference type="EMBL" id="JAGSOH010000007">
    <property type="protein sequence ID" value="MBR7825636.1"/>
    <property type="molecule type" value="Genomic_DNA"/>
</dbReference>
<name>A0A941E5S1_9ACTN</name>
<dbReference type="PANTHER" id="PTHR43366:SF1">
    <property type="entry name" value="PYRUVATE SYNTHASE SUBUNIT PORC"/>
    <property type="match status" value="1"/>
</dbReference>
<evidence type="ECO:0000256" key="1">
    <source>
        <dbReference type="ARBA" id="ARBA00023002"/>
    </source>
</evidence>